<dbReference type="InterPro" id="IPR049453">
    <property type="entry name" value="Memb_transporter_dom"/>
</dbReference>
<evidence type="ECO:0000313" key="8">
    <source>
        <dbReference type="Proteomes" id="UP000252770"/>
    </source>
</evidence>
<evidence type="ECO:0000313" key="7">
    <source>
        <dbReference type="EMBL" id="RCK71007.1"/>
    </source>
</evidence>
<feature type="transmembrane region" description="Helical" evidence="5">
    <location>
        <begin position="37"/>
        <end position="56"/>
    </location>
</feature>
<dbReference type="Pfam" id="PF13515">
    <property type="entry name" value="FUSC_2"/>
    <property type="match status" value="1"/>
</dbReference>
<keyword evidence="3 5" id="KW-1133">Transmembrane helix</keyword>
<gene>
    <name evidence="7" type="ORF">DT076_00525</name>
</gene>
<evidence type="ECO:0000256" key="4">
    <source>
        <dbReference type="ARBA" id="ARBA00023136"/>
    </source>
</evidence>
<evidence type="ECO:0000256" key="3">
    <source>
        <dbReference type="ARBA" id="ARBA00022989"/>
    </source>
</evidence>
<dbReference type="RefSeq" id="WP_114124709.1">
    <property type="nucleotide sequence ID" value="NZ_QOUI01000001.1"/>
</dbReference>
<keyword evidence="8" id="KW-1185">Reference proteome</keyword>
<evidence type="ECO:0000256" key="2">
    <source>
        <dbReference type="ARBA" id="ARBA00022692"/>
    </source>
</evidence>
<keyword evidence="2 5" id="KW-0812">Transmembrane</keyword>
<evidence type="ECO:0000256" key="1">
    <source>
        <dbReference type="ARBA" id="ARBA00004141"/>
    </source>
</evidence>
<feature type="transmembrane region" description="Helical" evidence="5">
    <location>
        <begin position="62"/>
        <end position="80"/>
    </location>
</feature>
<evidence type="ECO:0000259" key="6">
    <source>
        <dbReference type="Pfam" id="PF13515"/>
    </source>
</evidence>
<comment type="subcellular location">
    <subcellularLocation>
        <location evidence="1">Membrane</location>
        <topology evidence="1">Multi-pass membrane protein</topology>
    </subcellularLocation>
</comment>
<feature type="transmembrane region" description="Helical" evidence="5">
    <location>
        <begin position="87"/>
        <end position="107"/>
    </location>
</feature>
<feature type="domain" description="Integral membrane bound transporter" evidence="6">
    <location>
        <begin position="52"/>
        <end position="173"/>
    </location>
</feature>
<protein>
    <submittedName>
        <fullName evidence="7">Aromatic acid exporter family protein</fullName>
    </submittedName>
</protein>
<dbReference type="GO" id="GO:0016020">
    <property type="term" value="C:membrane"/>
    <property type="evidence" value="ECO:0007669"/>
    <property type="project" value="UniProtKB-SubCell"/>
</dbReference>
<reference evidence="7 8" key="1">
    <citation type="submission" date="2018-07" db="EMBL/GenBank/DDBJ databases">
        <title>Desertimonas flava gen. nov. sp. nov.</title>
        <authorList>
            <person name="Liu S."/>
        </authorList>
    </citation>
    <scope>NUCLEOTIDE SEQUENCE [LARGE SCALE GENOMIC DNA]</scope>
    <source>
        <strain evidence="7 8">16Sb5-5</strain>
    </source>
</reference>
<keyword evidence="4 5" id="KW-0472">Membrane</keyword>
<organism evidence="7 8">
    <name type="scientific">Desertihabitans brevis</name>
    <dbReference type="NCBI Taxonomy" id="2268447"/>
    <lineage>
        <taxon>Bacteria</taxon>
        <taxon>Bacillati</taxon>
        <taxon>Actinomycetota</taxon>
        <taxon>Actinomycetes</taxon>
        <taxon>Propionibacteriales</taxon>
        <taxon>Propionibacteriaceae</taxon>
        <taxon>Desertihabitans</taxon>
    </lineage>
</organism>
<dbReference type="Proteomes" id="UP000252770">
    <property type="component" value="Unassembled WGS sequence"/>
</dbReference>
<dbReference type="EMBL" id="QOUI01000001">
    <property type="protein sequence ID" value="RCK71007.1"/>
    <property type="molecule type" value="Genomic_DNA"/>
</dbReference>
<accession>A0A367YZ72</accession>
<name>A0A367YZ72_9ACTN</name>
<evidence type="ECO:0000256" key="5">
    <source>
        <dbReference type="SAM" id="Phobius"/>
    </source>
</evidence>
<proteinExistence type="predicted"/>
<feature type="transmembrane region" description="Helical" evidence="5">
    <location>
        <begin position="113"/>
        <end position="132"/>
    </location>
</feature>
<comment type="caution">
    <text evidence="7">The sequence shown here is derived from an EMBL/GenBank/DDBJ whole genome shotgun (WGS) entry which is preliminary data.</text>
</comment>
<sequence>MSRHPALRVVLRAYDASERTARRGTANLARRARRLRYRSFLIGQCAITAGLAYLVANRLLGHPLPIFAPVAAIVCLGFSFGQRFSRAIEMAVGVALGVAVGDLFVIVFGTGPLQITVVAALAMAVATLVGARNLMITQAGVQSSIVVVLAAGTGPSVDRWLDAVVGCALALVVTTVAPSAPLIRPRLLVAEALQEVAGTLTAARTALTSTDLQLAEEVLDRARRSEQRLSAIEEANREGMAVVRYSPFFGRRRNEVQNIAALYQPLDRLMRNLRVLTRRTAVAVFHGQRPPEAYLQLLDELVEVVEWMAGELYERRLPTAAQKRLVRLGQHTGDAGLNTSLSNIVVLAQIRSMTVDLLELTGLSYADARDLIPEPA</sequence>
<dbReference type="AlphaFoldDB" id="A0A367YZ72"/>